<dbReference type="EMBL" id="JAUKUD010000001">
    <property type="protein sequence ID" value="KAK0753611.1"/>
    <property type="molecule type" value="Genomic_DNA"/>
</dbReference>
<accession>A0AA40F9J8</accession>
<keyword evidence="2" id="KW-1185">Reference proteome</keyword>
<protein>
    <submittedName>
        <fullName evidence="1">Uncharacterized protein</fullName>
    </submittedName>
</protein>
<proteinExistence type="predicted"/>
<evidence type="ECO:0000313" key="1">
    <source>
        <dbReference type="EMBL" id="KAK0753611.1"/>
    </source>
</evidence>
<sequence>MGRAAFYTWHICWTVSWKATSVPGQGRPDFWEAAVPMLDSIMYWSCWCRVIPAVSRPLRRVHSKVDRLPF</sequence>
<evidence type="ECO:0000313" key="2">
    <source>
        <dbReference type="Proteomes" id="UP001172155"/>
    </source>
</evidence>
<reference evidence="1" key="1">
    <citation type="submission" date="2023-06" db="EMBL/GenBank/DDBJ databases">
        <title>Genome-scale phylogeny and comparative genomics of the fungal order Sordariales.</title>
        <authorList>
            <consortium name="Lawrence Berkeley National Laboratory"/>
            <person name="Hensen N."/>
            <person name="Bonometti L."/>
            <person name="Westerberg I."/>
            <person name="Brannstrom I.O."/>
            <person name="Guillou S."/>
            <person name="Cros-Aarteil S."/>
            <person name="Calhoun S."/>
            <person name="Haridas S."/>
            <person name="Kuo A."/>
            <person name="Mondo S."/>
            <person name="Pangilinan J."/>
            <person name="Riley R."/>
            <person name="LaButti K."/>
            <person name="Andreopoulos B."/>
            <person name="Lipzen A."/>
            <person name="Chen C."/>
            <person name="Yanf M."/>
            <person name="Daum C."/>
            <person name="Ng V."/>
            <person name="Clum A."/>
            <person name="Steindorff A."/>
            <person name="Ohm R."/>
            <person name="Martin F."/>
            <person name="Silar P."/>
            <person name="Natvig D."/>
            <person name="Lalanne C."/>
            <person name="Gautier V."/>
            <person name="Ament-velasquez S.L."/>
            <person name="Kruys A."/>
            <person name="Hutchinson M.I."/>
            <person name="Powell A.J."/>
            <person name="Barry K."/>
            <person name="Miller A.N."/>
            <person name="Grigoriev I.V."/>
            <person name="Debuchy R."/>
            <person name="Gladieux P."/>
            <person name="Thoren M.H."/>
            <person name="Johannesson H."/>
        </authorList>
    </citation>
    <scope>NUCLEOTIDE SEQUENCE</scope>
    <source>
        <strain evidence="1">SMH3187-1</strain>
    </source>
</reference>
<organism evidence="1 2">
    <name type="scientific">Schizothecium vesticola</name>
    <dbReference type="NCBI Taxonomy" id="314040"/>
    <lineage>
        <taxon>Eukaryota</taxon>
        <taxon>Fungi</taxon>
        <taxon>Dikarya</taxon>
        <taxon>Ascomycota</taxon>
        <taxon>Pezizomycotina</taxon>
        <taxon>Sordariomycetes</taxon>
        <taxon>Sordariomycetidae</taxon>
        <taxon>Sordariales</taxon>
        <taxon>Schizotheciaceae</taxon>
        <taxon>Schizothecium</taxon>
    </lineage>
</organism>
<comment type="caution">
    <text evidence="1">The sequence shown here is derived from an EMBL/GenBank/DDBJ whole genome shotgun (WGS) entry which is preliminary data.</text>
</comment>
<gene>
    <name evidence="1" type="ORF">B0T18DRAFT_397349</name>
</gene>
<dbReference type="AlphaFoldDB" id="A0AA40F9J8"/>
<name>A0AA40F9J8_9PEZI</name>
<dbReference type="Proteomes" id="UP001172155">
    <property type="component" value="Unassembled WGS sequence"/>
</dbReference>